<dbReference type="GO" id="GO:0005886">
    <property type="term" value="C:plasma membrane"/>
    <property type="evidence" value="ECO:0007669"/>
    <property type="project" value="UniProtKB-SubCell"/>
</dbReference>
<gene>
    <name evidence="14" type="ORF">CW740_01465</name>
</gene>
<keyword evidence="7" id="KW-0812">Transmembrane</keyword>
<evidence type="ECO:0000256" key="11">
    <source>
        <dbReference type="ARBA" id="ARBA00022989"/>
    </source>
</evidence>
<evidence type="ECO:0000256" key="9">
    <source>
        <dbReference type="ARBA" id="ARBA00022777"/>
    </source>
</evidence>
<keyword evidence="10" id="KW-0067">ATP-binding</keyword>
<evidence type="ECO:0000313" key="15">
    <source>
        <dbReference type="Proteomes" id="UP000232693"/>
    </source>
</evidence>
<dbReference type="InterPro" id="IPR036097">
    <property type="entry name" value="HisK_dim/P_sf"/>
</dbReference>
<dbReference type="SUPFAM" id="SSF158472">
    <property type="entry name" value="HAMP domain-like"/>
    <property type="match status" value="1"/>
</dbReference>
<dbReference type="CDD" id="cd06225">
    <property type="entry name" value="HAMP"/>
    <property type="match status" value="1"/>
</dbReference>
<accession>A0A2K9A987</accession>
<dbReference type="PANTHER" id="PTHR45528:SF1">
    <property type="entry name" value="SENSOR HISTIDINE KINASE CPXA"/>
    <property type="match status" value="1"/>
</dbReference>
<dbReference type="InterPro" id="IPR004358">
    <property type="entry name" value="Sig_transdc_His_kin-like_C"/>
</dbReference>
<evidence type="ECO:0000256" key="12">
    <source>
        <dbReference type="ARBA" id="ARBA00023012"/>
    </source>
</evidence>
<keyword evidence="12" id="KW-0902">Two-component regulatory system</keyword>
<dbReference type="SMART" id="SM00388">
    <property type="entry name" value="HisKA"/>
    <property type="match status" value="1"/>
</dbReference>
<dbReference type="Gene3D" id="6.10.340.10">
    <property type="match status" value="1"/>
</dbReference>
<dbReference type="InterPro" id="IPR003660">
    <property type="entry name" value="HAMP_dom"/>
</dbReference>
<dbReference type="CDD" id="cd00082">
    <property type="entry name" value="HisKA"/>
    <property type="match status" value="1"/>
</dbReference>
<dbReference type="RefSeq" id="WP_106645890.1">
    <property type="nucleotide sequence ID" value="NZ_BMGO01000001.1"/>
</dbReference>
<evidence type="ECO:0000313" key="14">
    <source>
        <dbReference type="EMBL" id="AUD77977.1"/>
    </source>
</evidence>
<dbReference type="GO" id="GO:0005524">
    <property type="term" value="F:ATP binding"/>
    <property type="evidence" value="ECO:0007669"/>
    <property type="project" value="UniProtKB-KW"/>
</dbReference>
<dbReference type="InterPro" id="IPR003661">
    <property type="entry name" value="HisK_dim/P_dom"/>
</dbReference>
<evidence type="ECO:0000256" key="13">
    <source>
        <dbReference type="ARBA" id="ARBA00023136"/>
    </source>
</evidence>
<dbReference type="Gene3D" id="3.30.565.10">
    <property type="entry name" value="Histidine kinase-like ATPase, C-terminal domain"/>
    <property type="match status" value="1"/>
</dbReference>
<comment type="catalytic activity">
    <reaction evidence="1">
        <text>ATP + protein L-histidine = ADP + protein N-phospho-L-histidine.</text>
        <dbReference type="EC" id="2.7.13.3"/>
    </reaction>
</comment>
<dbReference type="SUPFAM" id="SSF47384">
    <property type="entry name" value="Homodimeric domain of signal transducing histidine kinase"/>
    <property type="match status" value="1"/>
</dbReference>
<dbReference type="PROSITE" id="PS50885">
    <property type="entry name" value="HAMP"/>
    <property type="match status" value="1"/>
</dbReference>
<keyword evidence="15" id="KW-1185">Reference proteome</keyword>
<keyword evidence="5" id="KW-0597">Phosphoprotein</keyword>
<sequence>MLPWIRNLVRPSLFWKIFLWFWLATLITLTSVIFLYSLTGHDNKLVPASDEEAKQLRQAAINIQLRKIIDEYQTGRLLTLNRVPDDLNNTFIIDKNGEDLTGKEVPDVLYHLSSFYRNRNTPAMVIVDNEAFIGPEVVFNRGNYYLLFLREKSPHQFTTVVSYLYHSVSTWHLLLALGISALVCIALTWYLTRPIHQLQRTTQAFARGDLSARAERYLGKRQDEFADLAEDFDLMAERIERIIHSQKRLLSDVSHELRSPLTRMQIAASLAQKSANPESRSHIDRIELEVERLDEMIGELLQMAALERGHVNEDRANFMLNDLLDVIVEDAKFEAEAHNKTVDYQPDGDIAFNGYYSLLARAIENVLRNAIRHTPDDTCVTVATSESQLGVEIIICDSGHGVNEEHLKKIFDAFYRPTDARERTSGGAGLGLAIAKRGVEANGGTITAYNQKDSGLCVVIQLPKARI</sequence>
<name>A0A2K9A987_9GAMM</name>
<evidence type="ECO:0000256" key="1">
    <source>
        <dbReference type="ARBA" id="ARBA00000085"/>
    </source>
</evidence>
<evidence type="ECO:0000256" key="3">
    <source>
        <dbReference type="ARBA" id="ARBA00012438"/>
    </source>
</evidence>
<dbReference type="Proteomes" id="UP000232693">
    <property type="component" value="Chromosome"/>
</dbReference>
<evidence type="ECO:0000256" key="8">
    <source>
        <dbReference type="ARBA" id="ARBA00022741"/>
    </source>
</evidence>
<dbReference type="SMART" id="SM00304">
    <property type="entry name" value="HAMP"/>
    <property type="match status" value="1"/>
</dbReference>
<dbReference type="EC" id="2.7.13.3" evidence="3"/>
<evidence type="ECO:0000256" key="5">
    <source>
        <dbReference type="ARBA" id="ARBA00022553"/>
    </source>
</evidence>
<keyword evidence="9 14" id="KW-0418">Kinase</keyword>
<dbReference type="Pfam" id="PF00512">
    <property type="entry name" value="HisKA"/>
    <property type="match status" value="1"/>
</dbReference>
<dbReference type="InterPro" id="IPR050398">
    <property type="entry name" value="HssS/ArlS-like"/>
</dbReference>
<dbReference type="AlphaFoldDB" id="A0A2K9A987"/>
<evidence type="ECO:0000256" key="7">
    <source>
        <dbReference type="ARBA" id="ARBA00022692"/>
    </source>
</evidence>
<dbReference type="InterPro" id="IPR005467">
    <property type="entry name" value="His_kinase_dom"/>
</dbReference>
<reference evidence="14 15" key="1">
    <citation type="submission" date="2017-12" db="EMBL/GenBank/DDBJ databases">
        <title>Kangiella profundi FT102 completed genome.</title>
        <authorList>
            <person name="Xu J."/>
            <person name="Wang J."/>
            <person name="Lu Y."/>
        </authorList>
    </citation>
    <scope>NUCLEOTIDE SEQUENCE [LARGE SCALE GENOMIC DNA]</scope>
    <source>
        <strain evidence="14 15">FT102</strain>
    </source>
</reference>
<evidence type="ECO:0000256" key="6">
    <source>
        <dbReference type="ARBA" id="ARBA00022679"/>
    </source>
</evidence>
<organism evidence="14 15">
    <name type="scientific">Kangiella profundi</name>
    <dbReference type="NCBI Taxonomy" id="1561924"/>
    <lineage>
        <taxon>Bacteria</taxon>
        <taxon>Pseudomonadati</taxon>
        <taxon>Pseudomonadota</taxon>
        <taxon>Gammaproteobacteria</taxon>
        <taxon>Kangiellales</taxon>
        <taxon>Kangiellaceae</taxon>
        <taxon>Kangiella</taxon>
    </lineage>
</organism>
<keyword evidence="13" id="KW-0472">Membrane</keyword>
<dbReference type="OrthoDB" id="9804645at2"/>
<proteinExistence type="predicted"/>
<dbReference type="EMBL" id="CP025120">
    <property type="protein sequence ID" value="AUD77977.1"/>
    <property type="molecule type" value="Genomic_DNA"/>
</dbReference>
<dbReference type="SMART" id="SM00387">
    <property type="entry name" value="HATPase_c"/>
    <property type="match status" value="1"/>
</dbReference>
<dbReference type="PROSITE" id="PS50109">
    <property type="entry name" value="HIS_KIN"/>
    <property type="match status" value="1"/>
</dbReference>
<dbReference type="Gene3D" id="1.10.287.130">
    <property type="match status" value="1"/>
</dbReference>
<dbReference type="Pfam" id="PF02518">
    <property type="entry name" value="HATPase_c"/>
    <property type="match status" value="1"/>
</dbReference>
<dbReference type="Pfam" id="PF00672">
    <property type="entry name" value="HAMP"/>
    <property type="match status" value="1"/>
</dbReference>
<comment type="subcellular location">
    <subcellularLocation>
        <location evidence="2">Cell membrane</location>
        <topology evidence="2">Multi-pass membrane protein</topology>
    </subcellularLocation>
</comment>
<dbReference type="SUPFAM" id="SSF55874">
    <property type="entry name" value="ATPase domain of HSP90 chaperone/DNA topoisomerase II/histidine kinase"/>
    <property type="match status" value="1"/>
</dbReference>
<dbReference type="InterPro" id="IPR036890">
    <property type="entry name" value="HATPase_C_sf"/>
</dbReference>
<evidence type="ECO:0000256" key="10">
    <source>
        <dbReference type="ARBA" id="ARBA00022840"/>
    </source>
</evidence>
<keyword evidence="11" id="KW-1133">Transmembrane helix</keyword>
<evidence type="ECO:0000256" key="2">
    <source>
        <dbReference type="ARBA" id="ARBA00004651"/>
    </source>
</evidence>
<keyword evidence="6" id="KW-0808">Transferase</keyword>
<evidence type="ECO:0000256" key="4">
    <source>
        <dbReference type="ARBA" id="ARBA00022475"/>
    </source>
</evidence>
<dbReference type="PANTHER" id="PTHR45528">
    <property type="entry name" value="SENSOR HISTIDINE KINASE CPXA"/>
    <property type="match status" value="1"/>
</dbReference>
<dbReference type="GO" id="GO:0000155">
    <property type="term" value="F:phosphorelay sensor kinase activity"/>
    <property type="evidence" value="ECO:0007669"/>
    <property type="project" value="InterPro"/>
</dbReference>
<keyword evidence="8" id="KW-0547">Nucleotide-binding</keyword>
<protein>
    <recommendedName>
        <fullName evidence="3">histidine kinase</fullName>
        <ecNumber evidence="3">2.7.13.3</ecNumber>
    </recommendedName>
</protein>
<keyword evidence="4" id="KW-1003">Cell membrane</keyword>
<dbReference type="InterPro" id="IPR003594">
    <property type="entry name" value="HATPase_dom"/>
</dbReference>
<dbReference type="PRINTS" id="PR00344">
    <property type="entry name" value="BCTRLSENSOR"/>
</dbReference>
<dbReference type="KEGG" id="kpd:CW740_01465"/>